<dbReference type="InterPro" id="IPR045851">
    <property type="entry name" value="AMP-bd_C_sf"/>
</dbReference>
<dbReference type="GO" id="GO:0006631">
    <property type="term" value="P:fatty acid metabolic process"/>
    <property type="evidence" value="ECO:0007669"/>
    <property type="project" value="UniProtKB-KW"/>
</dbReference>
<proteinExistence type="inferred from homology"/>
<evidence type="ECO:0000313" key="8">
    <source>
        <dbReference type="Proteomes" id="UP000064967"/>
    </source>
</evidence>
<dbReference type="Pfam" id="PF00501">
    <property type="entry name" value="AMP-binding"/>
    <property type="match status" value="1"/>
</dbReference>
<reference evidence="7 8" key="1">
    <citation type="submission" date="2015-08" db="EMBL/GenBank/DDBJ databases">
        <authorList>
            <person name="Babu N.S."/>
            <person name="Beckwith C.J."/>
            <person name="Beseler K.G."/>
            <person name="Brison A."/>
            <person name="Carone J.V."/>
            <person name="Caskin T.P."/>
            <person name="Diamond M."/>
            <person name="Durham M.E."/>
            <person name="Foxe J.M."/>
            <person name="Go M."/>
            <person name="Henderson B.A."/>
            <person name="Jones I.B."/>
            <person name="McGettigan J.A."/>
            <person name="Micheletti S.J."/>
            <person name="Nasrallah M.E."/>
            <person name="Ortiz D."/>
            <person name="Piller C.R."/>
            <person name="Privatt S.R."/>
            <person name="Schneider S.L."/>
            <person name="Sharp S."/>
            <person name="Smith T.C."/>
            <person name="Stanton J.D."/>
            <person name="Ullery H.E."/>
            <person name="Wilson R.J."/>
            <person name="Serrano M.G."/>
            <person name="Buck G."/>
            <person name="Lee V."/>
            <person name="Wang Y."/>
            <person name="Carvalho R."/>
            <person name="Voegtly L."/>
            <person name="Shi R."/>
            <person name="Duckworth R."/>
            <person name="Johnson A."/>
            <person name="Loviza R."/>
            <person name="Walstead R."/>
            <person name="Shah Z."/>
            <person name="Kiflezghi M."/>
            <person name="Wade K."/>
            <person name="Ball S.L."/>
            <person name="Bradley K.W."/>
            <person name="Asai D.J."/>
            <person name="Bowman C.A."/>
            <person name="Russell D.A."/>
            <person name="Pope W.H."/>
            <person name="Jacobs-Sera D."/>
            <person name="Hendrix R.W."/>
            <person name="Hatfull G.F."/>
        </authorList>
    </citation>
    <scope>NUCLEOTIDE SEQUENCE [LARGE SCALE GENOMIC DNA]</scope>
    <source>
        <strain evidence="7 8">DSM 27648</strain>
    </source>
</reference>
<dbReference type="Proteomes" id="UP000064967">
    <property type="component" value="Chromosome"/>
</dbReference>
<evidence type="ECO:0000259" key="6">
    <source>
        <dbReference type="Pfam" id="PF13193"/>
    </source>
</evidence>
<evidence type="ECO:0000313" key="7">
    <source>
        <dbReference type="EMBL" id="AKU97711.1"/>
    </source>
</evidence>
<dbReference type="PROSITE" id="PS00455">
    <property type="entry name" value="AMP_BINDING"/>
    <property type="match status" value="1"/>
</dbReference>
<keyword evidence="3" id="KW-0276">Fatty acid metabolism</keyword>
<evidence type="ECO:0000256" key="3">
    <source>
        <dbReference type="ARBA" id="ARBA00022832"/>
    </source>
</evidence>
<comment type="similarity">
    <text evidence="1">Belongs to the ATP-dependent AMP-binding enzyme family.</text>
</comment>
<dbReference type="PANTHER" id="PTHR43859">
    <property type="entry name" value="ACYL-ACTIVATING ENZYME"/>
    <property type="match status" value="1"/>
</dbReference>
<sequence length="544" mass="59115">MTLGRMMDYPLTIGHLLARAEQYFGRTEIVSVFPDRSKRRSTYAQFVERSRRLASALQKLGVRPGDRVATFSWNHGAHLEAYFAVPAMGAVVHTLNIRLSPSEIGYIADHAGDVVVIVDQCLLPLFDKFRANIRSLRHVIVYPDKGEPVFEGMLDYEQLLAESSPEFVWPELGENDAAMLCYTSGTTGNPKGVLYSHRSTVLHALVAALPNLIGCSIDDIVLPVVPMFHAAAWGLPFIAVLSGAKIVFPGPHLDAASLLELMASEKVTVAGGVPTIWLGILAALDSEKGKYDLSSVRTMVIGGAAAPVSLIDGFQSRHGLVVTHAWGMTETNPLGTLARVKPHLRAANGAAPSTELAARATQGFAAPFFETRHIDADGHVLPWDGASMGELEVRGAWVASSYFGDEGQDRFTKDGWFKTGDVVTIDAEGYITITDREKDVIKSGGEWISSVSIENALMSHPAVLEAAVFAAHHPKWLERPVAAVVFKPGAKATEEELTQHLRAKDISKIALPDAYVFPTQIPRTSTGKFLKSKLRELYGKVLES</sequence>
<dbReference type="EMBL" id="CP012333">
    <property type="protein sequence ID" value="AKU97711.1"/>
    <property type="molecule type" value="Genomic_DNA"/>
</dbReference>
<dbReference type="InterPro" id="IPR042099">
    <property type="entry name" value="ANL_N_sf"/>
</dbReference>
<dbReference type="GO" id="GO:0016874">
    <property type="term" value="F:ligase activity"/>
    <property type="evidence" value="ECO:0007669"/>
    <property type="project" value="UniProtKB-KW"/>
</dbReference>
<keyword evidence="4" id="KW-0443">Lipid metabolism</keyword>
<dbReference type="PATRIC" id="fig|1391654.3.peg.4431"/>
<dbReference type="SUPFAM" id="SSF56801">
    <property type="entry name" value="Acetyl-CoA synthetase-like"/>
    <property type="match status" value="1"/>
</dbReference>
<dbReference type="InterPro" id="IPR020845">
    <property type="entry name" value="AMP-binding_CS"/>
</dbReference>
<dbReference type="OrthoDB" id="5483897at2"/>
<dbReference type="CDD" id="cd12119">
    <property type="entry name" value="ttLC_FACS_AlkK_like"/>
    <property type="match status" value="1"/>
</dbReference>
<dbReference type="FunFam" id="3.30.300.30:FF:000008">
    <property type="entry name" value="2,3-dihydroxybenzoate-AMP ligase"/>
    <property type="match status" value="1"/>
</dbReference>
<keyword evidence="8" id="KW-1185">Reference proteome</keyword>
<feature type="domain" description="AMP-dependent synthetase/ligase" evidence="5">
    <location>
        <begin position="19"/>
        <end position="403"/>
    </location>
</feature>
<dbReference type="Pfam" id="PF13193">
    <property type="entry name" value="AMP-binding_C"/>
    <property type="match status" value="1"/>
</dbReference>
<organism evidence="7 8">
    <name type="scientific">Labilithrix luteola</name>
    <dbReference type="NCBI Taxonomy" id="1391654"/>
    <lineage>
        <taxon>Bacteria</taxon>
        <taxon>Pseudomonadati</taxon>
        <taxon>Myxococcota</taxon>
        <taxon>Polyangia</taxon>
        <taxon>Polyangiales</taxon>
        <taxon>Labilitrichaceae</taxon>
        <taxon>Labilithrix</taxon>
    </lineage>
</organism>
<dbReference type="InterPro" id="IPR000873">
    <property type="entry name" value="AMP-dep_synth/lig_dom"/>
</dbReference>
<dbReference type="InterPro" id="IPR025110">
    <property type="entry name" value="AMP-bd_C"/>
</dbReference>
<evidence type="ECO:0000256" key="2">
    <source>
        <dbReference type="ARBA" id="ARBA00022598"/>
    </source>
</evidence>
<dbReference type="Gene3D" id="3.40.50.12780">
    <property type="entry name" value="N-terminal domain of ligase-like"/>
    <property type="match status" value="1"/>
</dbReference>
<dbReference type="KEGG" id="llu:AKJ09_04375"/>
<feature type="domain" description="AMP-binding enzyme C-terminal" evidence="6">
    <location>
        <begin position="453"/>
        <end position="528"/>
    </location>
</feature>
<gene>
    <name evidence="7" type="ORF">AKJ09_04375</name>
</gene>
<dbReference type="NCBIfam" id="NF004837">
    <property type="entry name" value="PRK06187.1"/>
    <property type="match status" value="1"/>
</dbReference>
<dbReference type="STRING" id="1391654.AKJ09_04375"/>
<dbReference type="RefSeq" id="WP_146648810.1">
    <property type="nucleotide sequence ID" value="NZ_CP012333.1"/>
</dbReference>
<dbReference type="Gene3D" id="3.30.300.30">
    <property type="match status" value="1"/>
</dbReference>
<evidence type="ECO:0000256" key="4">
    <source>
        <dbReference type="ARBA" id="ARBA00023098"/>
    </source>
</evidence>
<protein>
    <submittedName>
        <fullName evidence="7">3-methylmercaptopropionyl-CoA ligase (DmdB)</fullName>
    </submittedName>
</protein>
<name>A0A0K1PWG6_9BACT</name>
<keyword evidence="2 7" id="KW-0436">Ligase</keyword>
<evidence type="ECO:0000256" key="1">
    <source>
        <dbReference type="ARBA" id="ARBA00006432"/>
    </source>
</evidence>
<evidence type="ECO:0000259" key="5">
    <source>
        <dbReference type="Pfam" id="PF00501"/>
    </source>
</evidence>
<dbReference type="AlphaFoldDB" id="A0A0K1PWG6"/>
<accession>A0A0K1PWG6</accession>
<dbReference type="PANTHER" id="PTHR43859:SF4">
    <property type="entry name" value="BUTANOATE--COA LIGASE AAE1-RELATED"/>
    <property type="match status" value="1"/>
</dbReference>